<dbReference type="GO" id="GO:0010181">
    <property type="term" value="F:FMN binding"/>
    <property type="evidence" value="ECO:0007669"/>
    <property type="project" value="InterPro"/>
</dbReference>
<dbReference type="RefSeq" id="WP_088970575.1">
    <property type="nucleotide sequence ID" value="NZ_JBHLYF010000006.1"/>
</dbReference>
<sequence length="191" mass="19546">MPTDDPAPSHRRAVRQIASGVAVLTVRHGQAVHGTTVSSLTAVSREPLLVAACLHRRSSFTDLALAARRFSVNVLGSAQALVAGWFADPERPAGTAQFDCVRWRPDPAGGGPLIDGSLASFSCALVDCVTAGDHRILLAEVTAGSAGEGSPLLHFSGRLHDGVLRGLPRGSGHPAVPATAMAGAPTAPLPS</sequence>
<evidence type="ECO:0000256" key="2">
    <source>
        <dbReference type="SAM" id="MobiDB-lite"/>
    </source>
</evidence>
<reference evidence="4 5" key="1">
    <citation type="submission" date="2016-06" db="EMBL/GenBank/DDBJ databases">
        <authorList>
            <person name="Kjaerup R.B."/>
            <person name="Dalgaard T.S."/>
            <person name="Juul-Madsen H.R."/>
        </authorList>
    </citation>
    <scope>NUCLEOTIDE SEQUENCE [LARGE SCALE GENOMIC DNA]</scope>
    <source>
        <strain evidence="4 5">DSM 45097</strain>
    </source>
</reference>
<accession>A0A1C5HUW1</accession>
<name>A0A1C5HUW1_9ACTN</name>
<dbReference type="SUPFAM" id="SSF50475">
    <property type="entry name" value="FMN-binding split barrel"/>
    <property type="match status" value="1"/>
</dbReference>
<dbReference type="InterPro" id="IPR002563">
    <property type="entry name" value="Flavin_Rdtase-like_dom"/>
</dbReference>
<dbReference type="InterPro" id="IPR012349">
    <property type="entry name" value="Split_barrel_FMN-bd"/>
</dbReference>
<evidence type="ECO:0000313" key="5">
    <source>
        <dbReference type="Proteomes" id="UP000198210"/>
    </source>
</evidence>
<evidence type="ECO:0000313" key="4">
    <source>
        <dbReference type="EMBL" id="SCG49800.1"/>
    </source>
</evidence>
<feature type="domain" description="Flavin reductase like" evidence="3">
    <location>
        <begin position="14"/>
        <end position="161"/>
    </location>
</feature>
<feature type="region of interest" description="Disordered" evidence="2">
    <location>
        <begin position="167"/>
        <end position="191"/>
    </location>
</feature>
<dbReference type="Proteomes" id="UP000198210">
    <property type="component" value="Chromosome I"/>
</dbReference>
<dbReference type="Gene3D" id="2.30.110.10">
    <property type="entry name" value="Electron Transport, Fmn-binding Protein, Chain A"/>
    <property type="match status" value="1"/>
</dbReference>
<dbReference type="AlphaFoldDB" id="A0A1C5HUW1"/>
<proteinExistence type="predicted"/>
<keyword evidence="1" id="KW-0560">Oxidoreductase</keyword>
<dbReference type="Pfam" id="PF01613">
    <property type="entry name" value="Flavin_Reduct"/>
    <property type="match status" value="1"/>
</dbReference>
<dbReference type="PANTHER" id="PTHR30466">
    <property type="entry name" value="FLAVIN REDUCTASE"/>
    <property type="match status" value="1"/>
</dbReference>
<keyword evidence="5" id="KW-1185">Reference proteome</keyword>
<organism evidence="4 5">
    <name type="scientific">Micromonospora siamensis</name>
    <dbReference type="NCBI Taxonomy" id="299152"/>
    <lineage>
        <taxon>Bacteria</taxon>
        <taxon>Bacillati</taxon>
        <taxon>Actinomycetota</taxon>
        <taxon>Actinomycetes</taxon>
        <taxon>Micromonosporales</taxon>
        <taxon>Micromonosporaceae</taxon>
        <taxon>Micromonospora</taxon>
    </lineage>
</organism>
<dbReference type="SMART" id="SM00903">
    <property type="entry name" value="Flavin_Reduct"/>
    <property type="match status" value="1"/>
</dbReference>
<gene>
    <name evidence="4" type="ORF">GA0074704_2400</name>
</gene>
<evidence type="ECO:0000259" key="3">
    <source>
        <dbReference type="SMART" id="SM00903"/>
    </source>
</evidence>
<dbReference type="PANTHER" id="PTHR30466:SF1">
    <property type="entry name" value="FMN REDUCTASE (NADH) RUTF"/>
    <property type="match status" value="1"/>
</dbReference>
<dbReference type="EMBL" id="LT607751">
    <property type="protein sequence ID" value="SCG49800.1"/>
    <property type="molecule type" value="Genomic_DNA"/>
</dbReference>
<evidence type="ECO:0000256" key="1">
    <source>
        <dbReference type="ARBA" id="ARBA00023002"/>
    </source>
</evidence>
<feature type="compositionally biased region" description="Low complexity" evidence="2">
    <location>
        <begin position="174"/>
        <end position="191"/>
    </location>
</feature>
<protein>
    <submittedName>
        <fullName evidence="4">NADH-FMN oxidoreductase RutF, flavin reductase (DIM6/NTAB) family</fullName>
    </submittedName>
</protein>
<dbReference type="GO" id="GO:0042602">
    <property type="term" value="F:riboflavin reductase (NADPH) activity"/>
    <property type="evidence" value="ECO:0007669"/>
    <property type="project" value="TreeGrafter"/>
</dbReference>
<dbReference type="InterPro" id="IPR050268">
    <property type="entry name" value="NADH-dep_flavin_reductase"/>
</dbReference>